<keyword evidence="1 3" id="KW-0808">Transferase</keyword>
<dbReference type="Proteomes" id="UP000800041">
    <property type="component" value="Unassembled WGS sequence"/>
</dbReference>
<dbReference type="Pfam" id="PF22664">
    <property type="entry name" value="TRI-like_N"/>
    <property type="match status" value="1"/>
</dbReference>
<accession>A0A6G1GRE9</accession>
<evidence type="ECO:0000256" key="1">
    <source>
        <dbReference type="ARBA" id="ARBA00022679"/>
    </source>
</evidence>
<reference evidence="3" key="1">
    <citation type="journal article" date="2020" name="Stud. Mycol.">
        <title>101 Dothideomycetes genomes: a test case for predicting lifestyles and emergence of pathogens.</title>
        <authorList>
            <person name="Haridas S."/>
            <person name="Albert R."/>
            <person name="Binder M."/>
            <person name="Bloem J."/>
            <person name="Labutti K."/>
            <person name="Salamov A."/>
            <person name="Andreopoulos B."/>
            <person name="Baker S."/>
            <person name="Barry K."/>
            <person name="Bills G."/>
            <person name="Bluhm B."/>
            <person name="Cannon C."/>
            <person name="Castanera R."/>
            <person name="Culley D."/>
            <person name="Daum C."/>
            <person name="Ezra D."/>
            <person name="Gonzalez J."/>
            <person name="Henrissat B."/>
            <person name="Kuo A."/>
            <person name="Liang C."/>
            <person name="Lipzen A."/>
            <person name="Lutzoni F."/>
            <person name="Magnuson J."/>
            <person name="Mondo S."/>
            <person name="Nolan M."/>
            <person name="Ohm R."/>
            <person name="Pangilinan J."/>
            <person name="Park H.-J."/>
            <person name="Ramirez L."/>
            <person name="Alfaro M."/>
            <person name="Sun H."/>
            <person name="Tritt A."/>
            <person name="Yoshinaga Y."/>
            <person name="Zwiers L.-H."/>
            <person name="Turgeon B."/>
            <person name="Goodwin S."/>
            <person name="Spatafora J."/>
            <person name="Crous P."/>
            <person name="Grigoriev I."/>
        </authorList>
    </citation>
    <scope>NUCLEOTIDE SEQUENCE</scope>
    <source>
        <strain evidence="3">CBS 113979</strain>
    </source>
</reference>
<dbReference type="PANTHER" id="PTHR31896:SF64">
    <property type="entry name" value="TRICHOTHECENE 3-O-ACETYLTRANSFERASE"/>
    <property type="match status" value="1"/>
</dbReference>
<dbReference type="OrthoDB" id="1862401at2759"/>
<dbReference type="InterPro" id="IPR054710">
    <property type="entry name" value="Tri101-like_N"/>
</dbReference>
<dbReference type="PANTHER" id="PTHR31896">
    <property type="entry name" value="FAMILY REGULATORY PROTEIN, PUTATIVE (AFU_ORTHOLOGUE AFUA_3G14730)-RELATED"/>
    <property type="match status" value="1"/>
</dbReference>
<evidence type="ECO:0000259" key="2">
    <source>
        <dbReference type="Pfam" id="PF22664"/>
    </source>
</evidence>
<dbReference type="EMBL" id="ML977175">
    <property type="protein sequence ID" value="KAF1983384.1"/>
    <property type="molecule type" value="Genomic_DNA"/>
</dbReference>
<name>A0A6G1GRE9_9PEZI</name>
<gene>
    <name evidence="3" type="ORF">K402DRAFT_396625</name>
</gene>
<proteinExistence type="predicted"/>
<dbReference type="InterPro" id="IPR023213">
    <property type="entry name" value="CAT-like_dom_sf"/>
</dbReference>
<dbReference type="GO" id="GO:0016740">
    <property type="term" value="F:transferase activity"/>
    <property type="evidence" value="ECO:0007669"/>
    <property type="project" value="UniProtKB-KW"/>
</dbReference>
<evidence type="ECO:0000313" key="4">
    <source>
        <dbReference type="Proteomes" id="UP000800041"/>
    </source>
</evidence>
<dbReference type="InterPro" id="IPR051283">
    <property type="entry name" value="Sec_Metabolite_Acyltrans"/>
</dbReference>
<dbReference type="Gene3D" id="3.30.559.10">
    <property type="entry name" value="Chloramphenicol acetyltransferase-like domain"/>
    <property type="match status" value="2"/>
</dbReference>
<dbReference type="AlphaFoldDB" id="A0A6G1GRE9"/>
<sequence>MALNEELDVLAQNSMLNTLYTQICCCYSISGPSSHSAIVKSLNDGLEKLSASFPWVAGRTTANESGDYRIIPFEKTPLLVVRDLRQDPSAATMKALREANFPMEMLDESLICPRSTLPGVFEGVAPENYPVMLVQANFIEGGLLLCILGLHSTMDMVGQGTLMSLLSKACRNEPFSEEEISSVNLARASLVPLLDDSYQPGPELAYQIAKPAPPESDTSPASPPPNSTWAYFDFSPTSLASLKDLATKSATLTSGYISTDDSLAALIWQSIARARLPRLGSTTNSTLARAVDVRRYLGIPGSYPGMLQNMTYHTYTLDEIVDMPLGAIASQLRKAVDPKTSSLAYNTRALTTYYSRPTTDRSRVGITATCDPSSDIMLSSWAKVDCYSLDFGLEIGKPESVRRPRFTPFESLLYLMPRSREGMIGAAICLREEDMERLRGDGEFTKLAEFVG</sequence>
<keyword evidence="4" id="KW-1185">Reference proteome</keyword>
<organism evidence="3 4">
    <name type="scientific">Aulographum hederae CBS 113979</name>
    <dbReference type="NCBI Taxonomy" id="1176131"/>
    <lineage>
        <taxon>Eukaryota</taxon>
        <taxon>Fungi</taxon>
        <taxon>Dikarya</taxon>
        <taxon>Ascomycota</taxon>
        <taxon>Pezizomycotina</taxon>
        <taxon>Dothideomycetes</taxon>
        <taxon>Pleosporomycetidae</taxon>
        <taxon>Aulographales</taxon>
        <taxon>Aulographaceae</taxon>
    </lineage>
</organism>
<feature type="domain" description="Trichothecene 3-O-acetyltransferase-like N-terminal" evidence="2">
    <location>
        <begin position="19"/>
        <end position="170"/>
    </location>
</feature>
<protein>
    <submittedName>
        <fullName evidence="3">Putative trichothecene 3-O-acetyltransferase</fullName>
    </submittedName>
</protein>
<evidence type="ECO:0000313" key="3">
    <source>
        <dbReference type="EMBL" id="KAF1983384.1"/>
    </source>
</evidence>